<evidence type="ECO:0000256" key="1">
    <source>
        <dbReference type="SAM" id="Phobius"/>
    </source>
</evidence>
<keyword evidence="1" id="KW-0812">Transmembrane</keyword>
<dbReference type="OrthoDB" id="1706861at2759"/>
<dbReference type="AlphaFoldDB" id="A0A811PWK0"/>
<evidence type="ECO:0000313" key="4">
    <source>
        <dbReference type="Proteomes" id="UP000604825"/>
    </source>
</evidence>
<dbReference type="GO" id="GO:0005739">
    <property type="term" value="C:mitochondrion"/>
    <property type="evidence" value="ECO:0007669"/>
    <property type="project" value="TreeGrafter"/>
</dbReference>
<sequence length="176" mass="20232">MASMKDSYESYQFYKVYQSVFGIGFHWVYFRRASGWIPYKLCFDLKWPEKNEEWLSSPKDDVDFLGVILELCTWFLSSKLILYYVNCKIMLVYAAEVDVLPILNEEITSSVPYTGKFSNPRTGDIWIGVTRADGAKCERCWNYTQDVGSFHDHPTLCGRCYGVIDLQPQPAAAAVS</sequence>
<protein>
    <recommendedName>
        <fullName evidence="2">Zinc finger FPG/IleRS-type domain-containing protein</fullName>
    </recommendedName>
</protein>
<dbReference type="Pfam" id="PF06827">
    <property type="entry name" value="zf-FPG_IleRS"/>
    <property type="match status" value="1"/>
</dbReference>
<dbReference type="InterPro" id="IPR010663">
    <property type="entry name" value="Znf_FPG/IleRS"/>
</dbReference>
<dbReference type="GO" id="GO:0006428">
    <property type="term" value="P:isoleucyl-tRNA aminoacylation"/>
    <property type="evidence" value="ECO:0007669"/>
    <property type="project" value="TreeGrafter"/>
</dbReference>
<comment type="caution">
    <text evidence="3">The sequence shown here is derived from an EMBL/GenBank/DDBJ whole genome shotgun (WGS) entry which is preliminary data.</text>
</comment>
<dbReference type="GO" id="GO:0004822">
    <property type="term" value="F:isoleucine-tRNA ligase activity"/>
    <property type="evidence" value="ECO:0007669"/>
    <property type="project" value="TreeGrafter"/>
</dbReference>
<dbReference type="PANTHER" id="PTHR42765">
    <property type="entry name" value="SOLEUCYL-TRNA SYNTHETASE"/>
    <property type="match status" value="1"/>
</dbReference>
<feature type="transmembrane region" description="Helical" evidence="1">
    <location>
        <begin position="12"/>
        <end position="30"/>
    </location>
</feature>
<gene>
    <name evidence="3" type="ORF">NCGR_LOCUS33095</name>
</gene>
<dbReference type="SUPFAM" id="SSF47323">
    <property type="entry name" value="Anticodon-binding domain of a subclass of class I aminoacyl-tRNA synthetases"/>
    <property type="match status" value="1"/>
</dbReference>
<evidence type="ECO:0000259" key="2">
    <source>
        <dbReference type="Pfam" id="PF06827"/>
    </source>
</evidence>
<proteinExistence type="predicted"/>
<accession>A0A811PWK0</accession>
<keyword evidence="1" id="KW-0472">Membrane</keyword>
<feature type="transmembrane region" description="Helical" evidence="1">
    <location>
        <begin position="64"/>
        <end position="85"/>
    </location>
</feature>
<dbReference type="InterPro" id="IPR009080">
    <property type="entry name" value="tRNAsynth_Ia_anticodon-bd"/>
</dbReference>
<dbReference type="Proteomes" id="UP000604825">
    <property type="component" value="Unassembled WGS sequence"/>
</dbReference>
<feature type="domain" description="Zinc finger FPG/IleRS-type" evidence="2">
    <location>
        <begin position="136"/>
        <end position="161"/>
    </location>
</feature>
<dbReference type="Gene3D" id="1.10.730.20">
    <property type="match status" value="1"/>
</dbReference>
<organism evidence="3 4">
    <name type="scientific">Miscanthus lutarioriparius</name>
    <dbReference type="NCBI Taxonomy" id="422564"/>
    <lineage>
        <taxon>Eukaryota</taxon>
        <taxon>Viridiplantae</taxon>
        <taxon>Streptophyta</taxon>
        <taxon>Embryophyta</taxon>
        <taxon>Tracheophyta</taxon>
        <taxon>Spermatophyta</taxon>
        <taxon>Magnoliopsida</taxon>
        <taxon>Liliopsida</taxon>
        <taxon>Poales</taxon>
        <taxon>Poaceae</taxon>
        <taxon>PACMAD clade</taxon>
        <taxon>Panicoideae</taxon>
        <taxon>Andropogonodae</taxon>
        <taxon>Andropogoneae</taxon>
        <taxon>Saccharinae</taxon>
        <taxon>Miscanthus</taxon>
    </lineage>
</organism>
<dbReference type="PANTHER" id="PTHR42765:SF1">
    <property type="entry name" value="ISOLEUCINE--TRNA LIGASE, MITOCHONDRIAL"/>
    <property type="match status" value="1"/>
</dbReference>
<keyword evidence="1" id="KW-1133">Transmembrane helix</keyword>
<dbReference type="InterPro" id="IPR050081">
    <property type="entry name" value="Ile-tRNA_ligase"/>
</dbReference>
<keyword evidence="4" id="KW-1185">Reference proteome</keyword>
<reference evidence="3" key="1">
    <citation type="submission" date="2020-10" db="EMBL/GenBank/DDBJ databases">
        <authorList>
            <person name="Han B."/>
            <person name="Lu T."/>
            <person name="Zhao Q."/>
            <person name="Huang X."/>
            <person name="Zhao Y."/>
        </authorList>
    </citation>
    <scope>NUCLEOTIDE SEQUENCE</scope>
</reference>
<dbReference type="EMBL" id="CAJGYO010000008">
    <property type="protein sequence ID" value="CAD6249259.1"/>
    <property type="molecule type" value="Genomic_DNA"/>
</dbReference>
<dbReference type="GO" id="GO:0005524">
    <property type="term" value="F:ATP binding"/>
    <property type="evidence" value="ECO:0007669"/>
    <property type="project" value="InterPro"/>
</dbReference>
<name>A0A811PWK0_9POAL</name>
<dbReference type="GO" id="GO:0032543">
    <property type="term" value="P:mitochondrial translation"/>
    <property type="evidence" value="ECO:0007669"/>
    <property type="project" value="TreeGrafter"/>
</dbReference>
<evidence type="ECO:0000313" key="3">
    <source>
        <dbReference type="EMBL" id="CAD6249259.1"/>
    </source>
</evidence>